<dbReference type="AlphaFoldDB" id="A0A345HLF4"/>
<keyword evidence="4" id="KW-1185">Reference proteome</keyword>
<accession>A0A345HLF4</accession>
<dbReference type="InterPro" id="IPR007278">
    <property type="entry name" value="DUF397"/>
</dbReference>
<dbReference type="RefSeq" id="WP_114658895.1">
    <property type="nucleotide sequence ID" value="NZ_CP031194.1"/>
</dbReference>
<evidence type="ECO:0000313" key="3">
    <source>
        <dbReference type="EMBL" id="AXG77528.1"/>
    </source>
</evidence>
<reference evidence="4" key="1">
    <citation type="submission" date="2018-07" db="EMBL/GenBank/DDBJ databases">
        <authorList>
            <person name="Zhao J."/>
        </authorList>
    </citation>
    <scope>NUCLEOTIDE SEQUENCE [LARGE SCALE GENOMIC DNA]</scope>
    <source>
        <strain evidence="4">GSSD-12</strain>
    </source>
</reference>
<feature type="domain" description="DUF397" evidence="2">
    <location>
        <begin position="9"/>
        <end position="62"/>
    </location>
</feature>
<dbReference type="KEGG" id="spad:DVK44_07250"/>
<name>A0A345HLF4_9ACTN</name>
<proteinExistence type="predicted"/>
<evidence type="ECO:0000259" key="2">
    <source>
        <dbReference type="Pfam" id="PF04149"/>
    </source>
</evidence>
<protein>
    <submittedName>
        <fullName evidence="3">DUF397 domain-containing protein</fullName>
    </submittedName>
</protein>
<gene>
    <name evidence="3" type="ORF">DVK44_07250</name>
</gene>
<evidence type="ECO:0000256" key="1">
    <source>
        <dbReference type="SAM" id="MobiDB-lite"/>
    </source>
</evidence>
<evidence type="ECO:0000313" key="4">
    <source>
        <dbReference type="Proteomes" id="UP000253868"/>
    </source>
</evidence>
<dbReference type="Proteomes" id="UP000253868">
    <property type="component" value="Chromosome"/>
</dbReference>
<dbReference type="OrthoDB" id="4570646at2"/>
<dbReference type="Pfam" id="PF04149">
    <property type="entry name" value="DUF397"/>
    <property type="match status" value="1"/>
</dbReference>
<organism evidence="3 4">
    <name type="scientific">Streptomyces paludis</name>
    <dbReference type="NCBI Taxonomy" id="2282738"/>
    <lineage>
        <taxon>Bacteria</taxon>
        <taxon>Bacillati</taxon>
        <taxon>Actinomycetota</taxon>
        <taxon>Actinomycetes</taxon>
        <taxon>Kitasatosporales</taxon>
        <taxon>Streptomycetaceae</taxon>
        <taxon>Streptomyces</taxon>
    </lineage>
</organism>
<sequence length="70" mass="7537">MGSIDLSTAVWRKSKRSNTDGGECVEAATNFPGTVPVRDSKHPQGPALLFPTPAFTTFIQAVQSDTFTPR</sequence>
<feature type="region of interest" description="Disordered" evidence="1">
    <location>
        <begin position="1"/>
        <end position="25"/>
    </location>
</feature>
<dbReference type="EMBL" id="CP031194">
    <property type="protein sequence ID" value="AXG77528.1"/>
    <property type="molecule type" value="Genomic_DNA"/>
</dbReference>